<protein>
    <submittedName>
        <fullName evidence="2">Uncharacterized protein</fullName>
    </submittedName>
</protein>
<organism evidence="2 3">
    <name type="scientific">Lactobacillus kefiranofaciens</name>
    <dbReference type="NCBI Taxonomy" id="267818"/>
    <lineage>
        <taxon>Bacteria</taxon>
        <taxon>Bacillati</taxon>
        <taxon>Bacillota</taxon>
        <taxon>Bacilli</taxon>
        <taxon>Lactobacillales</taxon>
        <taxon>Lactobacillaceae</taxon>
        <taxon>Lactobacillus</taxon>
    </lineage>
</organism>
<sequence length="39" mass="4448">MDKSIEITNSKIIISKQAVKRMCIIVWSILIITGLFIVK</sequence>
<reference evidence="2 3" key="1">
    <citation type="submission" date="2016-10" db="EMBL/GenBank/DDBJ databases">
        <authorList>
            <person name="Varghese N."/>
            <person name="Submissions S."/>
        </authorList>
    </citation>
    <scope>NUCLEOTIDE SEQUENCE [LARGE SCALE GENOMIC DNA]</scope>
    <source>
        <strain evidence="2 3">ATCC 43761</strain>
    </source>
</reference>
<keyword evidence="1" id="KW-1133">Transmembrane helix</keyword>
<dbReference type="Proteomes" id="UP000181860">
    <property type="component" value="Unassembled WGS sequence"/>
</dbReference>
<keyword evidence="3" id="KW-1185">Reference proteome</keyword>
<keyword evidence="1" id="KW-0472">Membrane</keyword>
<evidence type="ECO:0000256" key="1">
    <source>
        <dbReference type="SAM" id="Phobius"/>
    </source>
</evidence>
<evidence type="ECO:0000313" key="3">
    <source>
        <dbReference type="Proteomes" id="UP000181860"/>
    </source>
</evidence>
<comment type="caution">
    <text evidence="2">The sequence shown here is derived from an EMBL/GenBank/DDBJ whole genome shotgun (WGS) entry which is preliminary data.</text>
</comment>
<keyword evidence="1" id="KW-0812">Transmembrane</keyword>
<name>A0ABY0MDL3_9LACO</name>
<proteinExistence type="predicted"/>
<accession>A0ABY0MDL3</accession>
<dbReference type="EMBL" id="FMXC01000028">
    <property type="protein sequence ID" value="SDA64829.1"/>
    <property type="molecule type" value="Genomic_DNA"/>
</dbReference>
<evidence type="ECO:0000313" key="2">
    <source>
        <dbReference type="EMBL" id="SDA64829.1"/>
    </source>
</evidence>
<gene>
    <name evidence="2" type="ORF">SAMN02983011_01916</name>
</gene>
<feature type="transmembrane region" description="Helical" evidence="1">
    <location>
        <begin position="21"/>
        <end position="38"/>
    </location>
</feature>